<evidence type="ECO:0000313" key="3">
    <source>
        <dbReference type="Proteomes" id="UP001156441"/>
    </source>
</evidence>
<evidence type="ECO:0000256" key="1">
    <source>
        <dbReference type="SAM" id="MobiDB-lite"/>
    </source>
</evidence>
<accession>A0ABT2J773</accession>
<evidence type="ECO:0000313" key="2">
    <source>
        <dbReference type="EMBL" id="MCT2583718.1"/>
    </source>
</evidence>
<reference evidence="2 3" key="1">
    <citation type="submission" date="2021-02" db="EMBL/GenBank/DDBJ databases">
        <title>Actinophytocola xerophila sp. nov., isolated from soil of cotton cropping field.</title>
        <authorList>
            <person name="Huang R."/>
            <person name="Chen X."/>
            <person name="Ge X."/>
            <person name="Liu W."/>
        </authorList>
    </citation>
    <scope>NUCLEOTIDE SEQUENCE [LARGE SCALE GENOMIC DNA]</scope>
    <source>
        <strain evidence="2 3">S1-96</strain>
    </source>
</reference>
<comment type="caution">
    <text evidence="2">The sequence shown here is derived from an EMBL/GenBank/DDBJ whole genome shotgun (WGS) entry which is preliminary data.</text>
</comment>
<feature type="region of interest" description="Disordered" evidence="1">
    <location>
        <begin position="216"/>
        <end position="242"/>
    </location>
</feature>
<sequence length="242" mass="26747">MQPAALRELASLLDRAKDDSQAGRKYLADEVSEIDGEGLINRITASHDTVVRTLDTWFGEVADMALASTSTAVTEAAAYYERTDQNVAARLDDTYPPAELSDAREHTDYVPIEPPEDTARFGDVVEPQRHLIDPTDYTQKLDATPGWWEAGSPMALFGSPIELVTGIDPQAEIVKPWVGDWGNSAYAEVVSESLEKAREFDLGTLADELGQVQAAVERRQREHDEDDDAQDVFQGIAKRRGR</sequence>
<dbReference type="RefSeq" id="WP_260191103.1">
    <property type="nucleotide sequence ID" value="NZ_JAFFZE010000010.1"/>
</dbReference>
<organism evidence="2 3">
    <name type="scientific">Actinophytocola gossypii</name>
    <dbReference type="NCBI Taxonomy" id="2812003"/>
    <lineage>
        <taxon>Bacteria</taxon>
        <taxon>Bacillati</taxon>
        <taxon>Actinomycetota</taxon>
        <taxon>Actinomycetes</taxon>
        <taxon>Pseudonocardiales</taxon>
        <taxon>Pseudonocardiaceae</taxon>
    </lineage>
</organism>
<dbReference type="EMBL" id="JAFFZE010000010">
    <property type="protein sequence ID" value="MCT2583718.1"/>
    <property type="molecule type" value="Genomic_DNA"/>
</dbReference>
<proteinExistence type="predicted"/>
<evidence type="ECO:0008006" key="4">
    <source>
        <dbReference type="Google" id="ProtNLM"/>
    </source>
</evidence>
<name>A0ABT2J773_9PSEU</name>
<gene>
    <name evidence="2" type="ORF">JT362_11375</name>
</gene>
<keyword evidence="3" id="KW-1185">Reference proteome</keyword>
<protein>
    <recommendedName>
        <fullName evidence="4">WXG100 family type VII secretion target</fullName>
    </recommendedName>
</protein>
<dbReference type="Proteomes" id="UP001156441">
    <property type="component" value="Unassembled WGS sequence"/>
</dbReference>